<evidence type="ECO:0000256" key="2">
    <source>
        <dbReference type="ARBA" id="ARBA00004225"/>
    </source>
</evidence>
<feature type="transmembrane region" description="Helical" evidence="17">
    <location>
        <begin position="82"/>
        <end position="101"/>
    </location>
</feature>
<dbReference type="EC" id="7.1.1.2" evidence="4 17"/>
<evidence type="ECO:0000256" key="15">
    <source>
        <dbReference type="ARBA" id="ARBA00023136"/>
    </source>
</evidence>
<comment type="subcellular location">
    <subcellularLocation>
        <location evidence="2 17">Mitochondrion membrane</location>
        <topology evidence="2 17">Multi-pass membrane protein</topology>
    </subcellularLocation>
</comment>
<keyword evidence="11 17" id="KW-1133">Transmembrane helix</keyword>
<dbReference type="GO" id="GO:0003954">
    <property type="term" value="F:NADH dehydrogenase activity"/>
    <property type="evidence" value="ECO:0007669"/>
    <property type="project" value="TreeGrafter"/>
</dbReference>
<evidence type="ECO:0000256" key="7">
    <source>
        <dbReference type="ARBA" id="ARBA00022660"/>
    </source>
</evidence>
<evidence type="ECO:0000256" key="10">
    <source>
        <dbReference type="ARBA" id="ARBA00022982"/>
    </source>
</evidence>
<protein>
    <recommendedName>
        <fullName evidence="5 17">NADH-ubiquinone oxidoreductase chain 4</fullName>
        <ecNumber evidence="4 17">7.1.1.2</ecNumber>
    </recommendedName>
</protein>
<keyword evidence="14 17" id="KW-0496">Mitochondrion</keyword>
<keyword evidence="6 17" id="KW-0813">Transport</keyword>
<reference evidence="20" key="1">
    <citation type="journal article" date="2015" name="Mitochondrial DNA">
        <title>The mitochondrial genome of the multicolored Asian lady beetle Harmonia axyridis (Pallas) and a phylogenetic analysis of the Polyphaga (Insecta: Coleoptera).</title>
        <authorList>
            <person name="Niu F.F."/>
            <person name="Zhu L."/>
            <person name="Wang S."/>
            <person name="Wei S.J."/>
        </authorList>
    </citation>
    <scope>NUCLEOTIDE SEQUENCE</scope>
</reference>
<evidence type="ECO:0000256" key="11">
    <source>
        <dbReference type="ARBA" id="ARBA00022989"/>
    </source>
</evidence>
<evidence type="ECO:0000259" key="18">
    <source>
        <dbReference type="Pfam" id="PF00361"/>
    </source>
</evidence>
<evidence type="ECO:0000256" key="1">
    <source>
        <dbReference type="ARBA" id="ARBA00003257"/>
    </source>
</evidence>
<feature type="transmembrane region" description="Helical" evidence="17">
    <location>
        <begin position="372"/>
        <end position="395"/>
    </location>
</feature>
<evidence type="ECO:0000256" key="13">
    <source>
        <dbReference type="ARBA" id="ARBA00023075"/>
    </source>
</evidence>
<gene>
    <name evidence="20" type="primary">ND4</name>
</gene>
<proteinExistence type="inferred from homology"/>
<feature type="transmembrane region" description="Helical" evidence="17">
    <location>
        <begin position="53"/>
        <end position="70"/>
    </location>
</feature>
<name>A0A0U2D8Q6_HARAX</name>
<feature type="transmembrane region" description="Helical" evidence="17">
    <location>
        <begin position="269"/>
        <end position="291"/>
    </location>
</feature>
<keyword evidence="8 17" id="KW-0812">Transmembrane</keyword>
<feature type="transmembrane region" description="Helical" evidence="17">
    <location>
        <begin position="297"/>
        <end position="319"/>
    </location>
</feature>
<dbReference type="GO" id="GO:0015990">
    <property type="term" value="P:electron transport coupled proton transport"/>
    <property type="evidence" value="ECO:0007669"/>
    <property type="project" value="TreeGrafter"/>
</dbReference>
<comment type="similarity">
    <text evidence="3 17">Belongs to the complex I subunit 4 family.</text>
</comment>
<evidence type="ECO:0000259" key="19">
    <source>
        <dbReference type="Pfam" id="PF01059"/>
    </source>
</evidence>
<dbReference type="GO" id="GO:0008137">
    <property type="term" value="F:NADH dehydrogenase (ubiquinone) activity"/>
    <property type="evidence" value="ECO:0007669"/>
    <property type="project" value="UniProtKB-UniRule"/>
</dbReference>
<evidence type="ECO:0000256" key="9">
    <source>
        <dbReference type="ARBA" id="ARBA00022967"/>
    </source>
</evidence>
<evidence type="ECO:0000256" key="16">
    <source>
        <dbReference type="ARBA" id="ARBA00049551"/>
    </source>
</evidence>
<feature type="domain" description="NADH:ubiquinone oxidoreductase chain 4 N-terminal" evidence="19">
    <location>
        <begin position="1"/>
        <end position="100"/>
    </location>
</feature>
<dbReference type="PANTHER" id="PTHR43507:SF20">
    <property type="entry name" value="NADH-UBIQUINONE OXIDOREDUCTASE CHAIN 4"/>
    <property type="match status" value="1"/>
</dbReference>
<evidence type="ECO:0000313" key="20">
    <source>
        <dbReference type="EMBL" id="AKN78872.1"/>
    </source>
</evidence>
<evidence type="ECO:0000256" key="14">
    <source>
        <dbReference type="ARBA" id="ARBA00023128"/>
    </source>
</evidence>
<evidence type="ECO:0000256" key="17">
    <source>
        <dbReference type="RuleBase" id="RU003297"/>
    </source>
</evidence>
<dbReference type="PANTHER" id="PTHR43507">
    <property type="entry name" value="NADH-UBIQUINONE OXIDOREDUCTASE CHAIN 4"/>
    <property type="match status" value="1"/>
</dbReference>
<evidence type="ECO:0000256" key="12">
    <source>
        <dbReference type="ARBA" id="ARBA00023027"/>
    </source>
</evidence>
<accession>A0A0U2D8Q6</accession>
<dbReference type="Pfam" id="PF00361">
    <property type="entry name" value="Proton_antipo_M"/>
    <property type="match status" value="1"/>
</dbReference>
<dbReference type="InterPro" id="IPR000260">
    <property type="entry name" value="NADH4_N"/>
</dbReference>
<comment type="function">
    <text evidence="1">Core subunit of the mitochondrial membrane respiratory chain NADH dehydrogenase (Complex I) that is believed to belong to the minimal assembly required for catalysis. Complex I functions in the transfer of electrons from NADH to the respiratory chain. The immediate electron acceptor for the enzyme is believed to be ubiquinone.</text>
</comment>
<feature type="transmembrane region" description="Helical" evidence="17">
    <location>
        <begin position="107"/>
        <end position="129"/>
    </location>
</feature>
<feature type="transmembrane region" description="Helical" evidence="17">
    <location>
        <begin position="141"/>
        <end position="159"/>
    </location>
</feature>
<keyword evidence="7 17" id="KW-0679">Respiratory chain</keyword>
<feature type="transmembrane region" description="Helical" evidence="17">
    <location>
        <begin position="234"/>
        <end position="257"/>
    </location>
</feature>
<keyword evidence="9" id="KW-1278">Translocase</keyword>
<evidence type="ECO:0000256" key="5">
    <source>
        <dbReference type="ARBA" id="ARBA00021006"/>
    </source>
</evidence>
<feature type="transmembrane region" description="Helical" evidence="17">
    <location>
        <begin position="207"/>
        <end position="228"/>
    </location>
</feature>
<sequence>MMMLMMLVFMIPLCFMNKFWLIKNYLILMSIWFFSKISFLFFSSLNFFMGMDFLSYFLLLLSFWISFLMFMASEKLFNLKDFSELFSILLLLLLLFLLLTFSSMNMFLFYMFFEASLIPILILILGWGYQPERIQAGMYMFFYTIMASLPMMLFIFIYYSKFKTLDLTYINVNLFSFILYFMMMMVFLVKMPMFLFHLWLPKAHVEASVAGSMMLAGVMLKLGSYGLIRFLTMFLYLGVKVNFFLINLSLMGGILVSLSCLRQSDMKSLIAYSSVVHMGLLLSGLLTFNSWGITGSLMMMLAHGCCSSGLFVLVNMNYERIVSRSIFINKGLINIVPFLSLWWFLLVISNMAAPPSLNLLSEILLINSLINYSHICMFMLMIMTFLSASYSLYLYSFSQHGKFYSSLYFFELISYRELILLLMHWVPLNLILLKSDLFFFY</sequence>
<comment type="function">
    <text evidence="17">Core subunit of the mitochondrial membrane respiratory chain NADH dehydrogenase (Complex I) which catalyzes electron transfer from NADH through the respiratory chain, using ubiquinone as an electron acceptor. Essential for the catalytic activity and assembly of complex I.</text>
</comment>
<keyword evidence="12 17" id="KW-0520">NAD</keyword>
<feature type="transmembrane region" description="Helical" evidence="17">
    <location>
        <begin position="179"/>
        <end position="200"/>
    </location>
</feature>
<dbReference type="AlphaFoldDB" id="A0A0U2D8Q6"/>
<comment type="catalytic activity">
    <reaction evidence="16 17">
        <text>a ubiquinone + NADH + 5 H(+)(in) = a ubiquinol + NAD(+) + 4 H(+)(out)</text>
        <dbReference type="Rhea" id="RHEA:29091"/>
        <dbReference type="Rhea" id="RHEA-COMP:9565"/>
        <dbReference type="Rhea" id="RHEA-COMP:9566"/>
        <dbReference type="ChEBI" id="CHEBI:15378"/>
        <dbReference type="ChEBI" id="CHEBI:16389"/>
        <dbReference type="ChEBI" id="CHEBI:17976"/>
        <dbReference type="ChEBI" id="CHEBI:57540"/>
        <dbReference type="ChEBI" id="CHEBI:57945"/>
        <dbReference type="EC" id="7.1.1.2"/>
    </reaction>
</comment>
<dbReference type="GO" id="GO:0042773">
    <property type="term" value="P:ATP synthesis coupled electron transport"/>
    <property type="evidence" value="ECO:0007669"/>
    <property type="project" value="InterPro"/>
</dbReference>
<geneLocation type="mitochondrion" evidence="20"/>
<feature type="transmembrane region" description="Helical" evidence="17">
    <location>
        <begin position="21"/>
        <end position="41"/>
    </location>
</feature>
<evidence type="ECO:0000256" key="8">
    <source>
        <dbReference type="ARBA" id="ARBA00022692"/>
    </source>
</evidence>
<dbReference type="Pfam" id="PF01059">
    <property type="entry name" value="Oxidored_q5_N"/>
    <property type="match status" value="1"/>
</dbReference>
<keyword evidence="13 17" id="KW-0830">Ubiquinone</keyword>
<dbReference type="EMBL" id="KR108208">
    <property type="protein sequence ID" value="AKN78872.1"/>
    <property type="molecule type" value="Genomic_DNA"/>
</dbReference>
<evidence type="ECO:0000256" key="4">
    <source>
        <dbReference type="ARBA" id="ARBA00012944"/>
    </source>
</evidence>
<dbReference type="GO" id="GO:0031966">
    <property type="term" value="C:mitochondrial membrane"/>
    <property type="evidence" value="ECO:0007669"/>
    <property type="project" value="UniProtKB-SubCell"/>
</dbReference>
<dbReference type="InterPro" id="IPR003918">
    <property type="entry name" value="NADH_UbQ_OxRdtase"/>
</dbReference>
<feature type="transmembrane region" description="Helical" evidence="17">
    <location>
        <begin position="331"/>
        <end position="352"/>
    </location>
</feature>
<evidence type="ECO:0000256" key="6">
    <source>
        <dbReference type="ARBA" id="ARBA00022448"/>
    </source>
</evidence>
<keyword evidence="15 17" id="KW-0472">Membrane</keyword>
<keyword evidence="10 17" id="KW-0249">Electron transport</keyword>
<dbReference type="GO" id="GO:0048039">
    <property type="term" value="F:ubiquinone binding"/>
    <property type="evidence" value="ECO:0007669"/>
    <property type="project" value="TreeGrafter"/>
</dbReference>
<dbReference type="PRINTS" id="PR01437">
    <property type="entry name" value="NUOXDRDTASE4"/>
</dbReference>
<dbReference type="InterPro" id="IPR001750">
    <property type="entry name" value="ND/Mrp_TM"/>
</dbReference>
<feature type="domain" description="NADH:quinone oxidoreductase/Mrp antiporter transmembrane" evidence="18">
    <location>
        <begin position="103"/>
        <end position="386"/>
    </location>
</feature>
<evidence type="ECO:0000256" key="3">
    <source>
        <dbReference type="ARBA" id="ARBA00009025"/>
    </source>
</evidence>
<organism evidence="20">
    <name type="scientific">Harmonia axyridis</name>
    <name type="common">Multicolored Asian lady beetle</name>
    <name type="synonym">Coccinella axyridis</name>
    <dbReference type="NCBI Taxonomy" id="115357"/>
    <lineage>
        <taxon>Eukaryota</taxon>
        <taxon>Metazoa</taxon>
        <taxon>Ecdysozoa</taxon>
        <taxon>Arthropoda</taxon>
        <taxon>Hexapoda</taxon>
        <taxon>Insecta</taxon>
        <taxon>Pterygota</taxon>
        <taxon>Neoptera</taxon>
        <taxon>Endopterygota</taxon>
        <taxon>Coleoptera</taxon>
        <taxon>Polyphaga</taxon>
        <taxon>Cucujiformia</taxon>
        <taxon>Coccinelloidea</taxon>
        <taxon>Coccinellidae</taxon>
        <taxon>Coccinellinae</taxon>
        <taxon>Coccinellini</taxon>
        <taxon>Harmonia</taxon>
    </lineage>
</organism>